<dbReference type="SUPFAM" id="SSF48403">
    <property type="entry name" value="Ankyrin repeat"/>
    <property type="match status" value="2"/>
</dbReference>
<keyword evidence="12" id="KW-1185">Reference proteome</keyword>
<feature type="compositionally biased region" description="Basic and acidic residues" evidence="8">
    <location>
        <begin position="536"/>
        <end position="547"/>
    </location>
</feature>
<dbReference type="InterPro" id="IPR002110">
    <property type="entry name" value="Ankyrin_rpt"/>
</dbReference>
<keyword evidence="6 9" id="KW-0472">Membrane</keyword>
<evidence type="ECO:0000256" key="5">
    <source>
        <dbReference type="ARBA" id="ARBA00023043"/>
    </source>
</evidence>
<evidence type="ECO:0000256" key="8">
    <source>
        <dbReference type="SAM" id="MobiDB-lite"/>
    </source>
</evidence>
<feature type="transmembrane region" description="Helical" evidence="9">
    <location>
        <begin position="646"/>
        <end position="669"/>
    </location>
</feature>
<keyword evidence="3" id="KW-0677">Repeat</keyword>
<dbReference type="Pfam" id="PF13962">
    <property type="entry name" value="PGG"/>
    <property type="match status" value="1"/>
</dbReference>
<gene>
    <name evidence="11" type="ORF">L1049_023405</name>
</gene>
<feature type="region of interest" description="Disordered" evidence="8">
    <location>
        <begin position="69"/>
        <end position="101"/>
    </location>
</feature>
<evidence type="ECO:0000313" key="12">
    <source>
        <dbReference type="Proteomes" id="UP001415857"/>
    </source>
</evidence>
<keyword evidence="2 9" id="KW-0812">Transmembrane</keyword>
<feature type="repeat" description="ANK" evidence="7">
    <location>
        <begin position="398"/>
        <end position="421"/>
    </location>
</feature>
<accession>A0AAP0RY50</accession>
<proteinExistence type="predicted"/>
<dbReference type="Pfam" id="PF12796">
    <property type="entry name" value="Ank_2"/>
    <property type="match status" value="3"/>
</dbReference>
<keyword evidence="5 7" id="KW-0040">ANK repeat</keyword>
<protein>
    <recommendedName>
        <fullName evidence="10">PGG domain-containing protein</fullName>
    </recommendedName>
</protein>
<dbReference type="GO" id="GO:0005886">
    <property type="term" value="C:plasma membrane"/>
    <property type="evidence" value="ECO:0007669"/>
    <property type="project" value="TreeGrafter"/>
</dbReference>
<feature type="repeat" description="ANK" evidence="7">
    <location>
        <begin position="468"/>
        <end position="489"/>
    </location>
</feature>
<comment type="caution">
    <text evidence="11">The sequence shown here is derived from an EMBL/GenBank/DDBJ whole genome shotgun (WGS) entry which is preliminary data.</text>
</comment>
<feature type="compositionally biased region" description="Basic and acidic residues" evidence="8">
    <location>
        <begin position="69"/>
        <end position="87"/>
    </location>
</feature>
<dbReference type="SMART" id="SM00248">
    <property type="entry name" value="ANK"/>
    <property type="match status" value="9"/>
</dbReference>
<evidence type="ECO:0000256" key="2">
    <source>
        <dbReference type="ARBA" id="ARBA00022692"/>
    </source>
</evidence>
<feature type="transmembrane region" description="Helical" evidence="9">
    <location>
        <begin position="675"/>
        <end position="696"/>
    </location>
</feature>
<evidence type="ECO:0000259" key="10">
    <source>
        <dbReference type="Pfam" id="PF13962"/>
    </source>
</evidence>
<organism evidence="11 12">
    <name type="scientific">Liquidambar formosana</name>
    <name type="common">Formosan gum</name>
    <dbReference type="NCBI Taxonomy" id="63359"/>
    <lineage>
        <taxon>Eukaryota</taxon>
        <taxon>Viridiplantae</taxon>
        <taxon>Streptophyta</taxon>
        <taxon>Embryophyta</taxon>
        <taxon>Tracheophyta</taxon>
        <taxon>Spermatophyta</taxon>
        <taxon>Magnoliopsida</taxon>
        <taxon>eudicotyledons</taxon>
        <taxon>Gunneridae</taxon>
        <taxon>Pentapetalae</taxon>
        <taxon>Saxifragales</taxon>
        <taxon>Altingiaceae</taxon>
        <taxon>Liquidambar</taxon>
    </lineage>
</organism>
<feature type="region of interest" description="Disordered" evidence="8">
    <location>
        <begin position="532"/>
        <end position="556"/>
    </location>
</feature>
<feature type="domain" description="PGG" evidence="10">
    <location>
        <begin position="559"/>
        <end position="668"/>
    </location>
</feature>
<dbReference type="PANTHER" id="PTHR24186:SF46">
    <property type="entry name" value="PROTEIN ACCELERATED CELL DEATH 6-LIKE"/>
    <property type="match status" value="1"/>
</dbReference>
<keyword evidence="4 9" id="KW-1133">Transmembrane helix</keyword>
<dbReference type="PROSITE" id="PS50088">
    <property type="entry name" value="ANK_REPEAT"/>
    <property type="match status" value="3"/>
</dbReference>
<evidence type="ECO:0000256" key="1">
    <source>
        <dbReference type="ARBA" id="ARBA00004141"/>
    </source>
</evidence>
<dbReference type="EMBL" id="JBBPBK010000005">
    <property type="protein sequence ID" value="KAK9284236.1"/>
    <property type="molecule type" value="Genomic_DNA"/>
</dbReference>
<evidence type="ECO:0000256" key="7">
    <source>
        <dbReference type="PROSITE-ProRule" id="PRU00023"/>
    </source>
</evidence>
<feature type="repeat" description="ANK" evidence="7">
    <location>
        <begin position="136"/>
        <end position="158"/>
    </location>
</feature>
<dbReference type="Proteomes" id="UP001415857">
    <property type="component" value="Unassembled WGS sequence"/>
</dbReference>
<sequence>MASNLSWVSVRQGARLMEEAGQVIQVSDDIDVPDDMDCWEKPTTVFPCVKNAFNDDIKFDARRDAMLRRQSSMEDELRRKESFDSDSQKGPSPPDDKPATSMDAQLYRSATTGDIDAFTKASNDTEYSPFEQVSPRGNTVLHLAASSGHDPLVQVILQQCPDLIKRINNKGDLALHVAASGGHLATVKSLVLFSKTLAAGSNCTNPGEGETGFNVLKRVNKEGKTALFVALENRHQEVAEFLIKADPIVSHYQDSQKRSPLCMAAQAGYLELIKLMMAEKPAGGGGNPNEKLKSKLNDEFFLGDMPDELVRIDHPHGLVRSENLTEKMKGNLLLHAAIIGRNRDVLDAIWSNNPTLINSIDEEGRSPLSFAAYIDYLDGVRYLLDKSTDGAYQRDRINGFCPIHTAASMGHIEIVQEFLKRLPDSRELLDQKGRNILHVAARFGKAKMVSYMLKICELEMLIDERDNRGNTPLHLATMNWQPKVVSVLIWDKRVNLEIMRYDGLTAMDVAENYIEAMAPFRERLTLTALKSANAPRSRDKSAIKDNPNRFSSSQPPNMEQFKERVNILLLVSTLVATVTFAAGFTLPGGNNDSGPDEGMATLVKNRIFQAFLICNTIATYSSIIVVISLIFAQLGDLNLILTSLKLALPLLGVALAMVSLTFTAGVYLAVSNVNWLANVVLIMGSIFLITLLALFIPLFSPISSSHYIARYIFYYPFRLMIWATGSDMDDKKE</sequence>
<dbReference type="InterPro" id="IPR026961">
    <property type="entry name" value="PGG_dom"/>
</dbReference>
<comment type="subcellular location">
    <subcellularLocation>
        <location evidence="1">Membrane</location>
        <topology evidence="1">Multi-pass membrane protein</topology>
    </subcellularLocation>
</comment>
<evidence type="ECO:0000256" key="3">
    <source>
        <dbReference type="ARBA" id="ARBA00022737"/>
    </source>
</evidence>
<evidence type="ECO:0000313" key="11">
    <source>
        <dbReference type="EMBL" id="KAK9284236.1"/>
    </source>
</evidence>
<dbReference type="PANTHER" id="PTHR24186">
    <property type="entry name" value="PROTEIN PHOSPHATASE 1 REGULATORY SUBUNIT"/>
    <property type="match status" value="1"/>
</dbReference>
<dbReference type="PROSITE" id="PS50297">
    <property type="entry name" value="ANK_REP_REGION"/>
    <property type="match status" value="3"/>
</dbReference>
<evidence type="ECO:0000256" key="4">
    <source>
        <dbReference type="ARBA" id="ARBA00022989"/>
    </source>
</evidence>
<reference evidence="11 12" key="1">
    <citation type="journal article" date="2024" name="Plant J.">
        <title>Genome sequences and population genomics reveal climatic adaptation and genomic divergence between two closely related sweetgum species.</title>
        <authorList>
            <person name="Xu W.Q."/>
            <person name="Ren C.Q."/>
            <person name="Zhang X.Y."/>
            <person name="Comes H.P."/>
            <person name="Liu X.H."/>
            <person name="Li Y.G."/>
            <person name="Kettle C.J."/>
            <person name="Jalonen R."/>
            <person name="Gaisberger H."/>
            <person name="Ma Y.Z."/>
            <person name="Qiu Y.X."/>
        </authorList>
    </citation>
    <scope>NUCLEOTIDE SEQUENCE [LARGE SCALE GENOMIC DNA]</scope>
    <source>
        <strain evidence="11">Hangzhou</strain>
    </source>
</reference>
<evidence type="ECO:0000256" key="9">
    <source>
        <dbReference type="SAM" id="Phobius"/>
    </source>
</evidence>
<feature type="transmembrane region" description="Helical" evidence="9">
    <location>
        <begin position="567"/>
        <end position="587"/>
    </location>
</feature>
<evidence type="ECO:0000256" key="6">
    <source>
        <dbReference type="ARBA" id="ARBA00023136"/>
    </source>
</evidence>
<feature type="transmembrane region" description="Helical" evidence="9">
    <location>
        <begin position="607"/>
        <end position="634"/>
    </location>
</feature>
<dbReference type="AlphaFoldDB" id="A0AAP0RY50"/>
<dbReference type="InterPro" id="IPR036770">
    <property type="entry name" value="Ankyrin_rpt-contain_sf"/>
</dbReference>
<name>A0AAP0RY50_LIQFO</name>
<dbReference type="Gene3D" id="1.25.40.20">
    <property type="entry name" value="Ankyrin repeat-containing domain"/>
    <property type="match status" value="2"/>
</dbReference>